<dbReference type="CDD" id="cd01557">
    <property type="entry name" value="BCAT_beta_family"/>
    <property type="match status" value="1"/>
</dbReference>
<evidence type="ECO:0000256" key="4">
    <source>
        <dbReference type="ARBA" id="ARBA00005072"/>
    </source>
</evidence>
<dbReference type="NCBIfam" id="TIGR01123">
    <property type="entry name" value="ilvE_II"/>
    <property type="match status" value="1"/>
</dbReference>
<evidence type="ECO:0000256" key="6">
    <source>
        <dbReference type="ARBA" id="ARBA00022576"/>
    </source>
</evidence>
<keyword evidence="6 17" id="KW-0032">Aminotransferase</keyword>
<dbReference type="Gene3D" id="3.30.470.10">
    <property type="match status" value="1"/>
</dbReference>
<organism evidence="19 20">
    <name type="scientific">Gemella haemolysans</name>
    <dbReference type="NCBI Taxonomy" id="1379"/>
    <lineage>
        <taxon>Bacteria</taxon>
        <taxon>Bacillati</taxon>
        <taxon>Bacillota</taxon>
        <taxon>Bacilli</taxon>
        <taxon>Bacillales</taxon>
        <taxon>Gemellaceae</taxon>
        <taxon>Gemella</taxon>
    </lineage>
</organism>
<evidence type="ECO:0000313" key="19">
    <source>
        <dbReference type="EMBL" id="KXB62126.1"/>
    </source>
</evidence>
<comment type="cofactor">
    <cofactor evidence="1 16">
        <name>pyridoxal 5'-phosphate</name>
        <dbReference type="ChEBI" id="CHEBI:597326"/>
    </cofactor>
</comment>
<dbReference type="GO" id="GO:0009099">
    <property type="term" value="P:L-valine biosynthetic process"/>
    <property type="evidence" value="ECO:0007669"/>
    <property type="project" value="UniProtKB-UniPathway"/>
</dbReference>
<evidence type="ECO:0000256" key="14">
    <source>
        <dbReference type="PIRSR" id="PIRSR006468-1"/>
    </source>
</evidence>
<evidence type="ECO:0000256" key="5">
    <source>
        <dbReference type="ARBA" id="ARBA00009320"/>
    </source>
</evidence>
<dbReference type="InterPro" id="IPR036038">
    <property type="entry name" value="Aminotransferase-like"/>
</dbReference>
<evidence type="ECO:0000256" key="1">
    <source>
        <dbReference type="ARBA" id="ARBA00001933"/>
    </source>
</evidence>
<gene>
    <name evidence="19" type="ORF">HMPREF3186_00484</name>
</gene>
<comment type="catalytic activity">
    <reaction evidence="12 17">
        <text>L-isoleucine + 2-oxoglutarate = (S)-3-methyl-2-oxopentanoate + L-glutamate</text>
        <dbReference type="Rhea" id="RHEA:24801"/>
        <dbReference type="ChEBI" id="CHEBI:16810"/>
        <dbReference type="ChEBI" id="CHEBI:29985"/>
        <dbReference type="ChEBI" id="CHEBI:35146"/>
        <dbReference type="ChEBI" id="CHEBI:58045"/>
        <dbReference type="EC" id="2.6.1.42"/>
    </reaction>
</comment>
<dbReference type="UniPathway" id="UPA00048">
    <property type="reaction ID" value="UER00073"/>
</dbReference>
<dbReference type="PANTHER" id="PTHR11825:SF44">
    <property type="entry name" value="BRANCHED-CHAIN-AMINO-ACID AMINOTRANSFERASE"/>
    <property type="match status" value="1"/>
</dbReference>
<evidence type="ECO:0000256" key="8">
    <source>
        <dbReference type="ARBA" id="ARBA00022679"/>
    </source>
</evidence>
<evidence type="ECO:0000256" key="12">
    <source>
        <dbReference type="ARBA" id="ARBA00048798"/>
    </source>
</evidence>
<dbReference type="PROSITE" id="PS00770">
    <property type="entry name" value="AA_TRANSFER_CLASS_4"/>
    <property type="match status" value="1"/>
</dbReference>
<dbReference type="Gene3D" id="3.20.10.10">
    <property type="entry name" value="D-amino Acid Aminotransferase, subunit A, domain 2"/>
    <property type="match status" value="1"/>
</dbReference>
<dbReference type="GO" id="GO:0009098">
    <property type="term" value="P:L-leucine biosynthetic process"/>
    <property type="evidence" value="ECO:0007669"/>
    <property type="project" value="UniProtKB-UniPathway"/>
</dbReference>
<dbReference type="InterPro" id="IPR043131">
    <property type="entry name" value="BCAT-like_N"/>
</dbReference>
<evidence type="ECO:0000256" key="10">
    <source>
        <dbReference type="ARBA" id="ARBA00023304"/>
    </source>
</evidence>
<dbReference type="GO" id="GO:0009097">
    <property type="term" value="P:isoleucine biosynthetic process"/>
    <property type="evidence" value="ECO:0007669"/>
    <property type="project" value="UniProtKB-UniPathway"/>
</dbReference>
<evidence type="ECO:0000256" key="13">
    <source>
        <dbReference type="ARBA" id="ARBA00049229"/>
    </source>
</evidence>
<proteinExistence type="inferred from homology"/>
<sequence length="361" mass="40237">MTKLTVNDIRVELTTTPKEKTPDDKLGFGTVFTDHMFVMDWSSDKGWYDPRIVPYGPIPVSPALNVLHYGQSVFEGMKAYNANGEAVLFRPEQNFKRLNKSSDRIALPELDEEFALAALKKLISIDKEWIPKSEGTSLYVRPFLYGAEEALGVHPNNEVKFVIILSPSGSYFKAGLQPNKIFVEHEYVRAVRGGFGFAKTAGNYAGSLKGQKKAQELGYSQSLWLDGVEQKYIEEGGAMNIFFKIDGTFVTPELNGSILPGITRASVLELLKSLGEKVEERKLSLEEVYEAYDNGKLEEVFLCGTAAVIAPVGELFDGTKKLELITDNKPGEWTQKIYNLLTGIQLGKVEDKFGWVVKVED</sequence>
<comment type="caution">
    <text evidence="19">The sequence shown here is derived from an EMBL/GenBank/DDBJ whole genome shotgun (WGS) entry which is preliminary data.</text>
</comment>
<comment type="pathway">
    <text evidence="3 18">Amino-acid biosynthesis; L-valine biosynthesis; L-valine from pyruvate: step 4/4.</text>
</comment>
<dbReference type="UniPathway" id="UPA00049">
    <property type="reaction ID" value="UER00062"/>
</dbReference>
<reference evidence="20" key="1">
    <citation type="submission" date="2016-01" db="EMBL/GenBank/DDBJ databases">
        <authorList>
            <person name="Mitreva M."/>
            <person name="Pepin K.H."/>
            <person name="Mihindukulasuriya K.A."/>
            <person name="Fulton R."/>
            <person name="Fronick C."/>
            <person name="O'Laughlin M."/>
            <person name="Miner T."/>
            <person name="Herter B."/>
            <person name="Rosa B.A."/>
            <person name="Cordes M."/>
            <person name="Tomlinson C."/>
            <person name="Wollam A."/>
            <person name="Palsikar V.B."/>
            <person name="Mardis E.R."/>
            <person name="Wilson R.K."/>
        </authorList>
    </citation>
    <scope>NUCLEOTIDE SEQUENCE [LARGE SCALE GENOMIC DNA]</scope>
    <source>
        <strain evidence="20">DNF01167</strain>
    </source>
</reference>
<evidence type="ECO:0000313" key="20">
    <source>
        <dbReference type="Proteomes" id="UP000070355"/>
    </source>
</evidence>
<dbReference type="NCBIfam" id="NF009897">
    <property type="entry name" value="PRK13357.1"/>
    <property type="match status" value="1"/>
</dbReference>
<evidence type="ECO:0000256" key="17">
    <source>
        <dbReference type="RuleBase" id="RU004517"/>
    </source>
</evidence>
<dbReference type="AlphaFoldDB" id="A0A134A323"/>
<dbReference type="OrthoDB" id="9804984at2"/>
<keyword evidence="8 17" id="KW-0808">Transferase</keyword>
<dbReference type="PIRSF" id="PIRSF006468">
    <property type="entry name" value="BCAT1"/>
    <property type="match status" value="1"/>
</dbReference>
<dbReference type="Proteomes" id="UP000070355">
    <property type="component" value="Unassembled WGS sequence"/>
</dbReference>
<evidence type="ECO:0000256" key="18">
    <source>
        <dbReference type="RuleBase" id="RU004519"/>
    </source>
</evidence>
<protein>
    <recommendedName>
        <fullName evidence="17">Branched-chain-amino-acid aminotransferase</fullName>
        <ecNumber evidence="17">2.6.1.42</ecNumber>
    </recommendedName>
</protein>
<evidence type="ECO:0000256" key="15">
    <source>
        <dbReference type="RuleBase" id="RU004106"/>
    </source>
</evidence>
<dbReference type="STRING" id="1379.HMPREF3186_00484"/>
<evidence type="ECO:0000256" key="9">
    <source>
        <dbReference type="ARBA" id="ARBA00022898"/>
    </source>
</evidence>
<dbReference type="InterPro" id="IPR033939">
    <property type="entry name" value="BCAT_family"/>
</dbReference>
<evidence type="ECO:0000256" key="16">
    <source>
        <dbReference type="RuleBase" id="RU004516"/>
    </source>
</evidence>
<dbReference type="EC" id="2.6.1.42" evidence="17"/>
<dbReference type="EMBL" id="LSDC01000027">
    <property type="protein sequence ID" value="KXB62126.1"/>
    <property type="molecule type" value="Genomic_DNA"/>
</dbReference>
<keyword evidence="10 17" id="KW-0100">Branched-chain amino acid biosynthesis</keyword>
<dbReference type="UniPathway" id="UPA00047">
    <property type="reaction ID" value="UER00058"/>
</dbReference>
<comment type="catalytic activity">
    <reaction evidence="11 17">
        <text>L-valine + 2-oxoglutarate = 3-methyl-2-oxobutanoate + L-glutamate</text>
        <dbReference type="Rhea" id="RHEA:24813"/>
        <dbReference type="ChEBI" id="CHEBI:11851"/>
        <dbReference type="ChEBI" id="CHEBI:16810"/>
        <dbReference type="ChEBI" id="CHEBI:29985"/>
        <dbReference type="ChEBI" id="CHEBI:57762"/>
        <dbReference type="EC" id="2.6.1.42"/>
    </reaction>
</comment>
<accession>A0A134A323</accession>
<dbReference type="InterPro" id="IPR018300">
    <property type="entry name" value="Aminotrans_IV_CS"/>
</dbReference>
<dbReference type="InterPro" id="IPR005786">
    <property type="entry name" value="B_amino_transII"/>
</dbReference>
<comment type="similarity">
    <text evidence="5 15">Belongs to the class-IV pyridoxal-phosphate-dependent aminotransferase family.</text>
</comment>
<evidence type="ECO:0000256" key="7">
    <source>
        <dbReference type="ARBA" id="ARBA00022605"/>
    </source>
</evidence>
<dbReference type="InterPro" id="IPR043132">
    <property type="entry name" value="BCAT-like_C"/>
</dbReference>
<dbReference type="InterPro" id="IPR001544">
    <property type="entry name" value="Aminotrans_IV"/>
</dbReference>
<comment type="pathway">
    <text evidence="2 18">Amino-acid biosynthesis; L-isoleucine biosynthesis; L-isoleucine from 2-oxobutanoate: step 4/4.</text>
</comment>
<evidence type="ECO:0000256" key="2">
    <source>
        <dbReference type="ARBA" id="ARBA00004824"/>
    </source>
</evidence>
<feature type="modified residue" description="N6-(pyridoxal phosphate)lysine" evidence="14">
    <location>
        <position position="199"/>
    </location>
</feature>
<evidence type="ECO:0000256" key="3">
    <source>
        <dbReference type="ARBA" id="ARBA00004931"/>
    </source>
</evidence>
<dbReference type="GeneID" id="93288864"/>
<dbReference type="SUPFAM" id="SSF56752">
    <property type="entry name" value="D-aminoacid aminotransferase-like PLP-dependent enzymes"/>
    <property type="match status" value="1"/>
</dbReference>
<dbReference type="GO" id="GO:0052654">
    <property type="term" value="F:L-leucine-2-oxoglutarate transaminase activity"/>
    <property type="evidence" value="ECO:0007669"/>
    <property type="project" value="RHEA"/>
</dbReference>
<comment type="catalytic activity">
    <reaction evidence="13 17">
        <text>L-leucine + 2-oxoglutarate = 4-methyl-2-oxopentanoate + L-glutamate</text>
        <dbReference type="Rhea" id="RHEA:18321"/>
        <dbReference type="ChEBI" id="CHEBI:16810"/>
        <dbReference type="ChEBI" id="CHEBI:17865"/>
        <dbReference type="ChEBI" id="CHEBI:29985"/>
        <dbReference type="ChEBI" id="CHEBI:57427"/>
        <dbReference type="EC" id="2.6.1.42"/>
    </reaction>
</comment>
<dbReference type="Pfam" id="PF01063">
    <property type="entry name" value="Aminotran_4"/>
    <property type="match status" value="1"/>
</dbReference>
<dbReference type="PATRIC" id="fig|1379.3.peg.480"/>
<dbReference type="GO" id="GO:0052656">
    <property type="term" value="F:L-isoleucine-2-oxoglutarate transaminase activity"/>
    <property type="evidence" value="ECO:0007669"/>
    <property type="project" value="RHEA"/>
</dbReference>
<comment type="pathway">
    <text evidence="4 18">Amino-acid biosynthesis; L-leucine biosynthesis; L-leucine from 3-methyl-2-oxobutanoate: step 4/4.</text>
</comment>
<keyword evidence="7 17" id="KW-0028">Amino-acid biosynthesis</keyword>
<keyword evidence="9 16" id="KW-0663">Pyridoxal phosphate</keyword>
<name>A0A134A323_9BACL</name>
<dbReference type="RefSeq" id="WP_003144795.1">
    <property type="nucleotide sequence ID" value="NZ_CP083637.1"/>
</dbReference>
<evidence type="ECO:0000256" key="11">
    <source>
        <dbReference type="ARBA" id="ARBA00048212"/>
    </source>
</evidence>
<dbReference type="GO" id="GO:0052655">
    <property type="term" value="F:L-valine-2-oxoglutarate transaminase activity"/>
    <property type="evidence" value="ECO:0007669"/>
    <property type="project" value="RHEA"/>
</dbReference>
<dbReference type="PANTHER" id="PTHR11825">
    <property type="entry name" value="SUBGROUP IIII AMINOTRANSFERASE"/>
    <property type="match status" value="1"/>
</dbReference>